<dbReference type="Gene3D" id="1.25.70.10">
    <property type="entry name" value="Transcription termination factor 3, mitochondrial"/>
    <property type="match status" value="1"/>
</dbReference>
<keyword evidence="5" id="KW-1185">Reference proteome</keyword>
<dbReference type="InterPro" id="IPR038538">
    <property type="entry name" value="MTERF_sf"/>
</dbReference>
<sequence>MKVSVNKIDEVMEFLLNKLGLEPSAIVKCPEVVGLSVEKNFVPRVAVIKFLRSNRLIKYGKNTDIDFLTIFQYPEEIFLEKFVNRYDEAPRSCSSAKQSRSSTERRWRKKS</sequence>
<keyword evidence="2" id="KW-0806">Transcription termination</keyword>
<accession>A0AAD9WWU9</accession>
<comment type="similarity">
    <text evidence="1">Belongs to the mTERF family.</text>
</comment>
<keyword evidence="2" id="KW-0805">Transcription regulation</keyword>
<evidence type="ECO:0000313" key="4">
    <source>
        <dbReference type="EMBL" id="KAK2646201.1"/>
    </source>
</evidence>
<dbReference type="PANTHER" id="PTHR13068">
    <property type="entry name" value="CGI-12 PROTEIN-RELATED"/>
    <property type="match status" value="1"/>
</dbReference>
<dbReference type="InterPro" id="IPR003690">
    <property type="entry name" value="MTERF"/>
</dbReference>
<dbReference type="GO" id="GO:0003676">
    <property type="term" value="F:nucleic acid binding"/>
    <property type="evidence" value="ECO:0007669"/>
    <property type="project" value="InterPro"/>
</dbReference>
<dbReference type="AlphaFoldDB" id="A0AAD9WWU9"/>
<reference evidence="4" key="1">
    <citation type="journal article" date="2023" name="Plant J.">
        <title>Genome sequences and population genomics provide insights into the demographic history, inbreeding, and mutation load of two 'living fossil' tree species of Dipteronia.</title>
        <authorList>
            <person name="Feng Y."/>
            <person name="Comes H.P."/>
            <person name="Chen J."/>
            <person name="Zhu S."/>
            <person name="Lu R."/>
            <person name="Zhang X."/>
            <person name="Li P."/>
            <person name="Qiu J."/>
            <person name="Olsen K.M."/>
            <person name="Qiu Y."/>
        </authorList>
    </citation>
    <scope>NUCLEOTIDE SEQUENCE</scope>
    <source>
        <strain evidence="4">KIB01</strain>
    </source>
</reference>
<dbReference type="GO" id="GO:0006353">
    <property type="term" value="P:DNA-templated transcription termination"/>
    <property type="evidence" value="ECO:0007669"/>
    <property type="project" value="UniProtKB-KW"/>
</dbReference>
<comment type="caution">
    <text evidence="4">The sequence shown here is derived from an EMBL/GenBank/DDBJ whole genome shotgun (WGS) entry which is preliminary data.</text>
</comment>
<evidence type="ECO:0000256" key="1">
    <source>
        <dbReference type="ARBA" id="ARBA00007692"/>
    </source>
</evidence>
<name>A0AAD9WWU9_9ROSI</name>
<dbReference type="Proteomes" id="UP001280121">
    <property type="component" value="Unassembled WGS sequence"/>
</dbReference>
<evidence type="ECO:0000256" key="2">
    <source>
        <dbReference type="ARBA" id="ARBA00022472"/>
    </source>
</evidence>
<evidence type="ECO:0000256" key="3">
    <source>
        <dbReference type="ARBA" id="ARBA00022946"/>
    </source>
</evidence>
<keyword evidence="3" id="KW-0809">Transit peptide</keyword>
<organism evidence="4 5">
    <name type="scientific">Dipteronia dyeriana</name>
    <dbReference type="NCBI Taxonomy" id="168575"/>
    <lineage>
        <taxon>Eukaryota</taxon>
        <taxon>Viridiplantae</taxon>
        <taxon>Streptophyta</taxon>
        <taxon>Embryophyta</taxon>
        <taxon>Tracheophyta</taxon>
        <taxon>Spermatophyta</taxon>
        <taxon>Magnoliopsida</taxon>
        <taxon>eudicotyledons</taxon>
        <taxon>Gunneridae</taxon>
        <taxon>Pentapetalae</taxon>
        <taxon>rosids</taxon>
        <taxon>malvids</taxon>
        <taxon>Sapindales</taxon>
        <taxon>Sapindaceae</taxon>
        <taxon>Hippocastanoideae</taxon>
        <taxon>Acereae</taxon>
        <taxon>Dipteronia</taxon>
    </lineage>
</organism>
<evidence type="ECO:0000313" key="5">
    <source>
        <dbReference type="Proteomes" id="UP001280121"/>
    </source>
</evidence>
<proteinExistence type="inferred from homology"/>
<dbReference type="PANTHER" id="PTHR13068:SF166">
    <property type="entry name" value="TRANSCRIPTION TERMINATION FACTOR MTERF15, MITOCHONDRIAL-LIKE"/>
    <property type="match status" value="1"/>
</dbReference>
<dbReference type="Pfam" id="PF02536">
    <property type="entry name" value="mTERF"/>
    <property type="match status" value="1"/>
</dbReference>
<gene>
    <name evidence="4" type="ORF">Ddye_021396</name>
</gene>
<dbReference type="EMBL" id="JANJYI010000006">
    <property type="protein sequence ID" value="KAK2646201.1"/>
    <property type="molecule type" value="Genomic_DNA"/>
</dbReference>
<protein>
    <submittedName>
        <fullName evidence="4">Uncharacterized protein</fullName>
    </submittedName>
</protein>
<keyword evidence="2" id="KW-0804">Transcription</keyword>